<name>A0ABQ4Q9K0_9BURK</name>
<dbReference type="Proteomes" id="UP000887222">
    <property type="component" value="Unassembled WGS sequence"/>
</dbReference>
<keyword evidence="2" id="KW-1185">Reference proteome</keyword>
<proteinExistence type="predicted"/>
<dbReference type="RefSeq" id="WP_220810299.1">
    <property type="nucleotide sequence ID" value="NZ_BPMK01000021.1"/>
</dbReference>
<dbReference type="EMBL" id="BPMK01000021">
    <property type="protein sequence ID" value="GIZ53888.1"/>
    <property type="molecule type" value="Genomic_DNA"/>
</dbReference>
<accession>A0ABQ4Q9K0</accession>
<reference evidence="1 2" key="1">
    <citation type="journal article" date="2022" name="Int. J. Syst. Evol. Microbiol.">
        <title>Noviherbaspirillum aridicola sp. nov., isolated from an arid soil in Pakistan.</title>
        <authorList>
            <person name="Khan I.U."/>
            <person name="Saqib M."/>
            <person name="Amin A."/>
            <person name="Hussain F."/>
            <person name="Li L."/>
            <person name="Liu Y.H."/>
            <person name="Fang B.Z."/>
            <person name="Ahmed I."/>
            <person name="Li W.J."/>
        </authorList>
    </citation>
    <scope>NUCLEOTIDE SEQUENCE [LARGE SCALE GENOMIC DNA]</scope>
    <source>
        <strain evidence="1 2">NCCP-691</strain>
    </source>
</reference>
<comment type="caution">
    <text evidence="1">The sequence shown here is derived from an EMBL/GenBank/DDBJ whole genome shotgun (WGS) entry which is preliminary data.</text>
</comment>
<gene>
    <name evidence="1" type="ORF">NCCP691_39020</name>
</gene>
<protein>
    <submittedName>
        <fullName evidence="1">Uncharacterized protein</fullName>
    </submittedName>
</protein>
<organism evidence="1 2">
    <name type="scientific">Noviherbaspirillum aridicola</name>
    <dbReference type="NCBI Taxonomy" id="2849687"/>
    <lineage>
        <taxon>Bacteria</taxon>
        <taxon>Pseudomonadati</taxon>
        <taxon>Pseudomonadota</taxon>
        <taxon>Betaproteobacteria</taxon>
        <taxon>Burkholderiales</taxon>
        <taxon>Oxalobacteraceae</taxon>
        <taxon>Noviherbaspirillum</taxon>
    </lineage>
</organism>
<sequence length="77" mass="8665">MQIETVGQYQLHLIAHELPAGGWDPFVSIFRFDAGKEDFECVVDKHHVDGHFDSYEAAIEAATRTGNKLIRESGPQH</sequence>
<evidence type="ECO:0000313" key="2">
    <source>
        <dbReference type="Proteomes" id="UP000887222"/>
    </source>
</evidence>
<evidence type="ECO:0000313" key="1">
    <source>
        <dbReference type="EMBL" id="GIZ53888.1"/>
    </source>
</evidence>